<dbReference type="GO" id="GO:0005654">
    <property type="term" value="C:nucleoplasm"/>
    <property type="evidence" value="ECO:0007669"/>
    <property type="project" value="UniProtKB-SubCell"/>
</dbReference>
<dbReference type="GO" id="GO:0051726">
    <property type="term" value="P:regulation of cell cycle"/>
    <property type="evidence" value="ECO:0007669"/>
    <property type="project" value="InterPro"/>
</dbReference>
<dbReference type="InterPro" id="IPR044898">
    <property type="entry name" value="CDI_dom_sf"/>
</dbReference>
<feature type="region of interest" description="Disordered" evidence="5">
    <location>
        <begin position="1"/>
        <end position="31"/>
    </location>
</feature>
<dbReference type="EMBL" id="NQVE01000175">
    <property type="protein sequence ID" value="RAL42240.1"/>
    <property type="molecule type" value="Genomic_DNA"/>
</dbReference>
<evidence type="ECO:0000313" key="8">
    <source>
        <dbReference type="Proteomes" id="UP000249390"/>
    </source>
</evidence>
<dbReference type="InterPro" id="IPR003175">
    <property type="entry name" value="CDI_dom"/>
</dbReference>
<comment type="caution">
    <text evidence="7">The sequence shown here is derived from an EMBL/GenBank/DDBJ whole genome shotgun (WGS) entry which is preliminary data.</text>
</comment>
<feature type="region of interest" description="Disordered" evidence="5">
    <location>
        <begin position="63"/>
        <end position="82"/>
    </location>
</feature>
<feature type="domain" description="Cyclin-dependent kinase inhibitor" evidence="6">
    <location>
        <begin position="184"/>
        <end position="226"/>
    </location>
</feature>
<feature type="region of interest" description="Disordered" evidence="5">
    <location>
        <begin position="90"/>
        <end position="157"/>
    </location>
</feature>
<name>A0A328DAN5_9ASTE</name>
<dbReference type="Gene3D" id="4.10.365.10">
    <property type="entry name" value="p27"/>
    <property type="match status" value="1"/>
</dbReference>
<dbReference type="GO" id="GO:0004861">
    <property type="term" value="F:cyclin-dependent protein serine/threonine kinase inhibitor activity"/>
    <property type="evidence" value="ECO:0007669"/>
    <property type="project" value="InterPro"/>
</dbReference>
<dbReference type="Proteomes" id="UP000249390">
    <property type="component" value="Unassembled WGS sequence"/>
</dbReference>
<proteinExistence type="inferred from homology"/>
<dbReference type="AlphaFoldDB" id="A0A328DAN5"/>
<evidence type="ECO:0000259" key="6">
    <source>
        <dbReference type="Pfam" id="PF02234"/>
    </source>
</evidence>
<comment type="similarity">
    <text evidence="2">Belongs to the CDI family. ICK/KRP subfamily.</text>
</comment>
<keyword evidence="3" id="KW-0649">Protein kinase inhibitor</keyword>
<feature type="compositionally biased region" description="Low complexity" evidence="5">
    <location>
        <begin position="125"/>
        <end position="138"/>
    </location>
</feature>
<gene>
    <name evidence="7" type="ORF">DM860_012023</name>
</gene>
<evidence type="ECO:0000313" key="7">
    <source>
        <dbReference type="EMBL" id="RAL42240.1"/>
    </source>
</evidence>
<organism evidence="7 8">
    <name type="scientific">Cuscuta australis</name>
    <dbReference type="NCBI Taxonomy" id="267555"/>
    <lineage>
        <taxon>Eukaryota</taxon>
        <taxon>Viridiplantae</taxon>
        <taxon>Streptophyta</taxon>
        <taxon>Embryophyta</taxon>
        <taxon>Tracheophyta</taxon>
        <taxon>Spermatophyta</taxon>
        <taxon>Magnoliopsida</taxon>
        <taxon>eudicotyledons</taxon>
        <taxon>Gunneridae</taxon>
        <taxon>Pentapetalae</taxon>
        <taxon>asterids</taxon>
        <taxon>lamiids</taxon>
        <taxon>Solanales</taxon>
        <taxon>Convolvulaceae</taxon>
        <taxon>Cuscuteae</taxon>
        <taxon>Cuscuta</taxon>
        <taxon>Cuscuta subgen. Grammica</taxon>
        <taxon>Cuscuta sect. Cleistogrammica</taxon>
    </lineage>
</organism>
<keyword evidence="8" id="KW-1185">Reference proteome</keyword>
<evidence type="ECO:0000256" key="5">
    <source>
        <dbReference type="SAM" id="MobiDB-lite"/>
    </source>
</evidence>
<feature type="compositionally biased region" description="Basic and acidic residues" evidence="5">
    <location>
        <begin position="22"/>
        <end position="31"/>
    </location>
</feature>
<evidence type="ECO:0000256" key="1">
    <source>
        <dbReference type="ARBA" id="ARBA00004642"/>
    </source>
</evidence>
<dbReference type="PIRSF" id="PIRSF017811">
    <property type="entry name" value="CDK_inhib_pln"/>
    <property type="match status" value="1"/>
</dbReference>
<dbReference type="InterPro" id="IPR044275">
    <property type="entry name" value="KRP"/>
</dbReference>
<protein>
    <recommendedName>
        <fullName evidence="6">Cyclin-dependent kinase inhibitor domain-containing protein</fullName>
    </recommendedName>
</protein>
<dbReference type="Pfam" id="PF02234">
    <property type="entry name" value="CDI"/>
    <property type="match status" value="1"/>
</dbReference>
<evidence type="ECO:0000256" key="4">
    <source>
        <dbReference type="ARBA" id="ARBA00023306"/>
    </source>
</evidence>
<reference evidence="7 8" key="1">
    <citation type="submission" date="2018-06" db="EMBL/GenBank/DDBJ databases">
        <title>The Genome of Cuscuta australis (Dodder) Provides Insight into the Evolution of Plant Parasitism.</title>
        <authorList>
            <person name="Liu H."/>
        </authorList>
    </citation>
    <scope>NUCLEOTIDE SEQUENCE [LARGE SCALE GENOMIC DNA]</scope>
    <source>
        <strain evidence="8">cv. Yunnan</strain>
        <tissue evidence="7">Vines</tissue>
    </source>
</reference>
<evidence type="ECO:0000256" key="3">
    <source>
        <dbReference type="ARBA" id="ARBA00023013"/>
    </source>
</evidence>
<dbReference type="PANTHER" id="PTHR46776">
    <property type="entry name" value="CYCLIN-DEPENDENT KINASE INHIBITOR 4-RELATED"/>
    <property type="match status" value="1"/>
</dbReference>
<sequence length="228" mass="25414">MLSLAPLISKHSNHSSSSAAPPRERSEMGKHMREAKIAGDVAVMDLSQPTIGVRTRARTLALLRRQSSAPPPSNPDSSYLQLRSRRLPLLLVNPEKSPRRNRKYGPRERCFPQDPGSSNSDAHSSSRPVRVSSGSVGSDGYDLGMEASSNGSEPIQPRDDCLARREANEAIHSVTGESIVNLPSRWEMDEFFVRSEQQQEALFIDKYNYDIVNDLPLLGRYDWVKVSQ</sequence>
<evidence type="ECO:0000256" key="2">
    <source>
        <dbReference type="ARBA" id="ARBA00010274"/>
    </source>
</evidence>
<keyword evidence="4" id="KW-0131">Cell cycle</keyword>
<comment type="subcellular location">
    <subcellularLocation>
        <location evidence="1">Nucleus</location>
        <location evidence="1">Nucleoplasm</location>
    </subcellularLocation>
</comment>
<accession>A0A328DAN5</accession>